<sequence>MSRTAHSSPDSEHTKDPGANKWIDYATRQSQENEPRLQASPSSSLPPPRLSESRSFSHEQQYRPFLDGNKGCHVMNDKSNSTTTRQPSYQPNLCHANIVKPRELSDHPLCFCGKIASERKAKKEGDITVYECGYNQHQGLTSSIVICTFHMHKGPWLKYQWRMRKERPVFQDDDDLSSCDMFNYTFCVLFQAHNTFPLRPLRTPLCYCNVPAEVYSCVEMDHRYFAGCHTDLKCLWTLPAEDIRVLRIPWINNQLSQPSLVATEEDALIYTKKGSPVMRAGGDLNLLPTTGGGADILRLLQKTKVSSGDDNDNKEPPFNGENDILKLLQETKLSPDNPSLSADDSDSKNDDVGHTTHNNDNDDNNNSITTNTTTSPNMASMSPGGTTSYVESNSGLEGLRRRLEQLQKKVQRVRMENQRYRDQCSDTAASESDNDTMTLTHVPCRTNETVKAADLHDSPPTPHMADDLPQEEDLGINADQQSSLTTNIEKQHRTMLLQSLMLPLDMADENILGHTTQQMKSDTEAKKGDGQ</sequence>
<gene>
    <name evidence="2" type="ORF">O0I10_001631</name>
</gene>
<dbReference type="AlphaFoldDB" id="A0AAD7VBJ8"/>
<reference evidence="2 3" key="1">
    <citation type="submission" date="2023-03" db="EMBL/GenBank/DDBJ databases">
        <title>Genome sequence of Lichtheimia ornata CBS 291.66.</title>
        <authorList>
            <person name="Mohabir J.T."/>
            <person name="Shea T.P."/>
            <person name="Kurbessoian T."/>
            <person name="Berby B."/>
            <person name="Fontaine J."/>
            <person name="Livny J."/>
            <person name="Gnirke A."/>
            <person name="Stajich J.E."/>
            <person name="Cuomo C.A."/>
        </authorList>
    </citation>
    <scope>NUCLEOTIDE SEQUENCE [LARGE SCALE GENOMIC DNA]</scope>
    <source>
        <strain evidence="2">CBS 291.66</strain>
    </source>
</reference>
<feature type="compositionally biased region" description="Polar residues" evidence="1">
    <location>
        <begin position="77"/>
        <end position="88"/>
    </location>
</feature>
<feature type="region of interest" description="Disordered" evidence="1">
    <location>
        <begin position="512"/>
        <end position="531"/>
    </location>
</feature>
<accession>A0AAD7VBJ8</accession>
<protein>
    <submittedName>
        <fullName evidence="2">Uncharacterized protein</fullName>
    </submittedName>
</protein>
<comment type="caution">
    <text evidence="2">The sequence shown here is derived from an EMBL/GenBank/DDBJ whole genome shotgun (WGS) entry which is preliminary data.</text>
</comment>
<feature type="compositionally biased region" description="Polar residues" evidence="1">
    <location>
        <begin position="425"/>
        <end position="438"/>
    </location>
</feature>
<feature type="compositionally biased region" description="Basic and acidic residues" evidence="1">
    <location>
        <begin position="9"/>
        <end position="18"/>
    </location>
</feature>
<feature type="compositionally biased region" description="Polar residues" evidence="1">
    <location>
        <begin position="333"/>
        <end position="342"/>
    </location>
</feature>
<organism evidence="2 3">
    <name type="scientific">Lichtheimia ornata</name>
    <dbReference type="NCBI Taxonomy" id="688661"/>
    <lineage>
        <taxon>Eukaryota</taxon>
        <taxon>Fungi</taxon>
        <taxon>Fungi incertae sedis</taxon>
        <taxon>Mucoromycota</taxon>
        <taxon>Mucoromycotina</taxon>
        <taxon>Mucoromycetes</taxon>
        <taxon>Mucorales</taxon>
        <taxon>Lichtheimiaceae</taxon>
        <taxon>Lichtheimia</taxon>
    </lineage>
</organism>
<feature type="compositionally biased region" description="Low complexity" evidence="1">
    <location>
        <begin position="364"/>
        <end position="377"/>
    </location>
</feature>
<feature type="region of interest" description="Disordered" evidence="1">
    <location>
        <begin position="1"/>
        <end position="88"/>
    </location>
</feature>
<feature type="compositionally biased region" description="Basic and acidic residues" evidence="1">
    <location>
        <begin position="51"/>
        <end position="61"/>
    </location>
</feature>
<feature type="compositionally biased region" description="Basic and acidic residues" evidence="1">
    <location>
        <begin position="345"/>
        <end position="360"/>
    </location>
</feature>
<evidence type="ECO:0000313" key="3">
    <source>
        <dbReference type="Proteomes" id="UP001234581"/>
    </source>
</evidence>
<feature type="compositionally biased region" description="Basic and acidic residues" evidence="1">
    <location>
        <begin position="412"/>
        <end position="424"/>
    </location>
</feature>
<name>A0AAD7VBJ8_9FUNG</name>
<keyword evidence="3" id="KW-1185">Reference proteome</keyword>
<proteinExistence type="predicted"/>
<dbReference type="RefSeq" id="XP_058347580.1">
    <property type="nucleotide sequence ID" value="XM_058481723.1"/>
</dbReference>
<feature type="compositionally biased region" description="Basic and acidic residues" evidence="1">
    <location>
        <begin position="521"/>
        <end position="531"/>
    </location>
</feature>
<feature type="region of interest" description="Disordered" evidence="1">
    <location>
        <begin position="333"/>
        <end position="394"/>
    </location>
</feature>
<dbReference type="Proteomes" id="UP001234581">
    <property type="component" value="Unassembled WGS sequence"/>
</dbReference>
<evidence type="ECO:0000313" key="2">
    <source>
        <dbReference type="EMBL" id="KAJ8662667.1"/>
    </source>
</evidence>
<feature type="compositionally biased region" description="Polar residues" evidence="1">
    <location>
        <begin position="378"/>
        <end position="394"/>
    </location>
</feature>
<feature type="region of interest" description="Disordered" evidence="1">
    <location>
        <begin position="412"/>
        <end position="438"/>
    </location>
</feature>
<dbReference type="EMBL" id="JARTCD010000004">
    <property type="protein sequence ID" value="KAJ8662667.1"/>
    <property type="molecule type" value="Genomic_DNA"/>
</dbReference>
<evidence type="ECO:0000256" key="1">
    <source>
        <dbReference type="SAM" id="MobiDB-lite"/>
    </source>
</evidence>
<dbReference type="GeneID" id="83209049"/>